<organism evidence="1 2">
    <name type="scientific">Vallitalea maricola</name>
    <dbReference type="NCBI Taxonomy" id="3074433"/>
    <lineage>
        <taxon>Bacteria</taxon>
        <taxon>Bacillati</taxon>
        <taxon>Bacillota</taxon>
        <taxon>Clostridia</taxon>
        <taxon>Lachnospirales</taxon>
        <taxon>Vallitaleaceae</taxon>
        <taxon>Vallitalea</taxon>
    </lineage>
</organism>
<keyword evidence="2" id="KW-1185">Reference proteome</keyword>
<dbReference type="Proteomes" id="UP001374599">
    <property type="component" value="Unassembled WGS sequence"/>
</dbReference>
<evidence type="ECO:0000313" key="1">
    <source>
        <dbReference type="EMBL" id="GMQ61184.1"/>
    </source>
</evidence>
<accession>A0ACB5UF65</accession>
<name>A0ACB5UF65_9FIRM</name>
<evidence type="ECO:0000313" key="2">
    <source>
        <dbReference type="Proteomes" id="UP001374599"/>
    </source>
</evidence>
<dbReference type="EMBL" id="BTPU01000005">
    <property type="protein sequence ID" value="GMQ61184.1"/>
    <property type="molecule type" value="Genomic_DNA"/>
</dbReference>
<comment type="caution">
    <text evidence="1">The sequence shown here is derived from an EMBL/GenBank/DDBJ whole genome shotgun (WGS) entry which is preliminary data.</text>
</comment>
<protein>
    <submittedName>
        <fullName evidence="1">Uncharacterized protein</fullName>
    </submittedName>
</protein>
<gene>
    <name evidence="1" type="ORF">AN2V17_04120</name>
</gene>
<reference evidence="1" key="1">
    <citation type="submission" date="2023-09" db="EMBL/GenBank/DDBJ databases">
        <title>Vallitalea sediminicola and Vallitalea maricola sp. nov., anaerobic bacteria isolated from marine sediment.</title>
        <authorList>
            <person name="Hirano S."/>
            <person name="Maeda A."/>
            <person name="Terahara T."/>
            <person name="Mori K."/>
            <person name="Hamada M."/>
            <person name="Matsumoto R."/>
            <person name="Kobayashi T."/>
        </authorList>
    </citation>
    <scope>NUCLEOTIDE SEQUENCE</scope>
    <source>
        <strain evidence="1">AN17-2</strain>
    </source>
</reference>
<proteinExistence type="predicted"/>
<sequence>MNNWTNDITIQDLDEKNKELAEIIGLDNLLELCKIYGGDSIYVNKLDELLKVVRDRKIKKEYNRYNLKEVAKKYNLTTKRIKQIVSDNSIKQQLSLFDLNI</sequence>